<dbReference type="EMBL" id="JACOII010000022">
    <property type="protein sequence ID" value="MBI6548073.1"/>
    <property type="molecule type" value="Genomic_DNA"/>
</dbReference>
<comment type="caution">
    <text evidence="1">The sequence shown here is derived from an EMBL/GenBank/DDBJ whole genome shotgun (WGS) entry which is preliminary data.</text>
</comment>
<accession>A0ABS0U2F6</accession>
<evidence type="ECO:0000313" key="2">
    <source>
        <dbReference type="Proteomes" id="UP000696184"/>
    </source>
</evidence>
<reference evidence="1 2" key="1">
    <citation type="submission" date="2020-08" db="EMBL/GenBank/DDBJ databases">
        <title>Description of Xenorhabdus lircayensis sp. nov., the symbiotic bacterium associated with the entomopathogenic nematode Steirnernema unicornum.</title>
        <authorList>
            <person name="Castaneda-Alvarez C."/>
            <person name="Prodan S."/>
            <person name="Zamorano A."/>
            <person name="San-Blas E."/>
            <person name="Aballay E."/>
        </authorList>
    </citation>
    <scope>NUCLEOTIDE SEQUENCE [LARGE SCALE GENOMIC DNA]</scope>
    <source>
        <strain evidence="1 2">VLS</strain>
    </source>
</reference>
<gene>
    <name evidence="1" type="ORF">H8A87_04870</name>
</gene>
<name>A0ABS0U2F6_9GAMM</name>
<protein>
    <submittedName>
        <fullName evidence="1">Uncharacterized protein</fullName>
    </submittedName>
</protein>
<proteinExistence type="predicted"/>
<evidence type="ECO:0000313" key="1">
    <source>
        <dbReference type="EMBL" id="MBI6548073.1"/>
    </source>
</evidence>
<organism evidence="1 2">
    <name type="scientific">Xenorhabdus lircayensis</name>
    <dbReference type="NCBI Taxonomy" id="2763499"/>
    <lineage>
        <taxon>Bacteria</taxon>
        <taxon>Pseudomonadati</taxon>
        <taxon>Pseudomonadota</taxon>
        <taxon>Gammaproteobacteria</taxon>
        <taxon>Enterobacterales</taxon>
        <taxon>Morganellaceae</taxon>
        <taxon>Xenorhabdus</taxon>
    </lineage>
</organism>
<sequence>MCTQNDFFIDHLMVEVNDPPQSANDVIEQLGLPLAWSLIETDAYTSVGVNLGDLNIEFINFNIRFGTKGKKFNGFSGIAFNTEHSVSESINVLNAMNLHYRIGEEAQAHTTITVEEENIFPTLFFVKYHFDTSGWSKRLKNEFADCSGGKYQIGRLKSLSIAQKISKEIANKFQIDCNEKNRIEFESRTNESIVVDGLIEGLEIAII</sequence>
<dbReference type="Proteomes" id="UP000696184">
    <property type="component" value="Unassembled WGS sequence"/>
</dbReference>
<keyword evidence="2" id="KW-1185">Reference proteome</keyword>